<feature type="region of interest" description="Disordered" evidence="1">
    <location>
        <begin position="1"/>
        <end position="65"/>
    </location>
</feature>
<gene>
    <name evidence="2" type="ORF">GCM10007147_45940</name>
</gene>
<keyword evidence="3" id="KW-1185">Reference proteome</keyword>
<protein>
    <submittedName>
        <fullName evidence="2">Uncharacterized protein</fullName>
    </submittedName>
</protein>
<accession>A0A919CM30</accession>
<evidence type="ECO:0000313" key="2">
    <source>
        <dbReference type="EMBL" id="GHD37715.1"/>
    </source>
</evidence>
<comment type="caution">
    <text evidence="2">The sequence shown here is derived from an EMBL/GenBank/DDBJ whole genome shotgun (WGS) entry which is preliminary data.</text>
</comment>
<dbReference type="AlphaFoldDB" id="A0A919CM30"/>
<name>A0A919CM30_9ACTN</name>
<proteinExistence type="predicted"/>
<dbReference type="EMBL" id="BMXL01000055">
    <property type="protein sequence ID" value="GHD37715.1"/>
    <property type="molecule type" value="Genomic_DNA"/>
</dbReference>
<sequence>MADGPDQVTDVRQTPNAGEVKRGSETAGDKLRMSRGKQPRSSAKAPKRVLSGKGCGVAQTTRRLA</sequence>
<evidence type="ECO:0000313" key="3">
    <source>
        <dbReference type="Proteomes" id="UP000654947"/>
    </source>
</evidence>
<dbReference type="Proteomes" id="UP000654947">
    <property type="component" value="Unassembled WGS sequence"/>
</dbReference>
<reference evidence="2 3" key="1">
    <citation type="journal article" date="2014" name="Int. J. Syst. Evol. Microbiol.">
        <title>Complete genome sequence of Corynebacterium casei LMG S-19264T (=DSM 44701T), isolated from a smear-ripened cheese.</title>
        <authorList>
            <consortium name="US DOE Joint Genome Institute (JGI-PGF)"/>
            <person name="Walter F."/>
            <person name="Albersmeier A."/>
            <person name="Kalinowski J."/>
            <person name="Ruckert C."/>
        </authorList>
    </citation>
    <scope>NUCLEOTIDE SEQUENCE [LARGE SCALE GENOMIC DNA]</scope>
    <source>
        <strain evidence="2 3">KCTC 19473</strain>
    </source>
</reference>
<feature type="compositionally biased region" description="Basic and acidic residues" evidence="1">
    <location>
        <begin position="19"/>
        <end position="32"/>
    </location>
</feature>
<evidence type="ECO:0000256" key="1">
    <source>
        <dbReference type="SAM" id="MobiDB-lite"/>
    </source>
</evidence>
<organism evidence="2 3">
    <name type="scientific">Nocardiopsis kunsanensis</name>
    <dbReference type="NCBI Taxonomy" id="141693"/>
    <lineage>
        <taxon>Bacteria</taxon>
        <taxon>Bacillati</taxon>
        <taxon>Actinomycetota</taxon>
        <taxon>Actinomycetes</taxon>
        <taxon>Streptosporangiales</taxon>
        <taxon>Nocardiopsidaceae</taxon>
        <taxon>Nocardiopsis</taxon>
    </lineage>
</organism>